<evidence type="ECO:0000256" key="4">
    <source>
        <dbReference type="ARBA" id="ARBA00022475"/>
    </source>
</evidence>
<keyword evidence="5 9" id="KW-0812">Transmembrane</keyword>
<reference evidence="10 11" key="1">
    <citation type="submission" date="2014-03" db="EMBL/GenBank/DDBJ databases">
        <title>The draft genome sequence of Thioclava dalianensis DLFJ1-1.</title>
        <authorList>
            <person name="Lai Q."/>
            <person name="Shao Z."/>
        </authorList>
    </citation>
    <scope>NUCLEOTIDE SEQUENCE [LARGE SCALE GENOMIC DNA]</scope>
    <source>
        <strain evidence="10 11">DLFJ1-1</strain>
    </source>
</reference>
<evidence type="ECO:0000313" key="11">
    <source>
        <dbReference type="Proteomes" id="UP000027725"/>
    </source>
</evidence>
<comment type="caution">
    <text evidence="10">The sequence shown here is derived from an EMBL/GenBank/DDBJ whole genome shotgun (WGS) entry which is preliminary data.</text>
</comment>
<keyword evidence="4 8" id="KW-1003">Cell membrane</keyword>
<dbReference type="OrthoDB" id="9803495at2"/>
<comment type="similarity">
    <text evidence="2 8">Belongs to the BioY family.</text>
</comment>
<feature type="transmembrane region" description="Helical" evidence="9">
    <location>
        <begin position="51"/>
        <end position="72"/>
    </location>
</feature>
<dbReference type="eggNOG" id="COG1268">
    <property type="taxonomic scope" value="Bacteria"/>
</dbReference>
<evidence type="ECO:0000256" key="8">
    <source>
        <dbReference type="PIRNR" id="PIRNR016661"/>
    </source>
</evidence>
<keyword evidence="11" id="KW-1185">Reference proteome</keyword>
<keyword evidence="7 8" id="KW-0472">Membrane</keyword>
<feature type="transmembrane region" description="Helical" evidence="9">
    <location>
        <begin position="110"/>
        <end position="135"/>
    </location>
</feature>
<dbReference type="InterPro" id="IPR003784">
    <property type="entry name" value="BioY"/>
</dbReference>
<gene>
    <name evidence="10" type="ORF">DL1_19405</name>
</gene>
<feature type="transmembrane region" description="Helical" evidence="9">
    <location>
        <begin position="84"/>
        <end position="104"/>
    </location>
</feature>
<accession>A0A074TCI0</accession>
<evidence type="ECO:0000256" key="5">
    <source>
        <dbReference type="ARBA" id="ARBA00022692"/>
    </source>
</evidence>
<dbReference type="PANTHER" id="PTHR34295">
    <property type="entry name" value="BIOTIN TRANSPORTER BIOY"/>
    <property type="match status" value="1"/>
</dbReference>
<evidence type="ECO:0000256" key="9">
    <source>
        <dbReference type="SAM" id="Phobius"/>
    </source>
</evidence>
<dbReference type="STRING" id="1185766.SAMN05216224_1332"/>
<dbReference type="EMBL" id="JHEH01000070">
    <property type="protein sequence ID" value="KEP67840.1"/>
    <property type="molecule type" value="Genomic_DNA"/>
</dbReference>
<dbReference type="GO" id="GO:0005886">
    <property type="term" value="C:plasma membrane"/>
    <property type="evidence" value="ECO:0007669"/>
    <property type="project" value="UniProtKB-SubCell"/>
</dbReference>
<dbReference type="Gene3D" id="1.10.1760.20">
    <property type="match status" value="1"/>
</dbReference>
<feature type="transmembrane region" description="Helical" evidence="9">
    <location>
        <begin position="147"/>
        <end position="170"/>
    </location>
</feature>
<dbReference type="PANTHER" id="PTHR34295:SF4">
    <property type="entry name" value="BIOTIN TRANSPORTER BIOY-RELATED"/>
    <property type="match status" value="1"/>
</dbReference>
<evidence type="ECO:0000256" key="6">
    <source>
        <dbReference type="ARBA" id="ARBA00022989"/>
    </source>
</evidence>
<evidence type="ECO:0000256" key="3">
    <source>
        <dbReference type="ARBA" id="ARBA00022448"/>
    </source>
</evidence>
<proteinExistence type="inferred from homology"/>
<comment type="subcellular location">
    <subcellularLocation>
        <location evidence="1 8">Cell membrane</location>
        <topology evidence="1 8">Multi-pass membrane protein</topology>
    </subcellularLocation>
</comment>
<sequence>MERTLTRIALFAALIAALGLLPRLTLGSGIPLTAQSLGIMLAGTVLGARNGALAVLLFLLMVALGLPLLAGGRGGLGVFAGPTLGYLVGFPIGAFVIGLVASRFRHRMSFPAALAGAVVGGIGVVTVCGIFGMSAMMGVSLVEATGFALPFLPGDLIKAVLAAAITAALWKARPALARTS</sequence>
<protein>
    <recommendedName>
        <fullName evidence="8">Biotin transporter</fullName>
    </recommendedName>
</protein>
<evidence type="ECO:0000256" key="2">
    <source>
        <dbReference type="ARBA" id="ARBA00010692"/>
    </source>
</evidence>
<evidence type="ECO:0000313" key="10">
    <source>
        <dbReference type="EMBL" id="KEP67840.1"/>
    </source>
</evidence>
<dbReference type="PIRSF" id="PIRSF016661">
    <property type="entry name" value="BioY"/>
    <property type="match status" value="1"/>
</dbReference>
<dbReference type="Proteomes" id="UP000027725">
    <property type="component" value="Unassembled WGS sequence"/>
</dbReference>
<dbReference type="GO" id="GO:0015225">
    <property type="term" value="F:biotin transmembrane transporter activity"/>
    <property type="evidence" value="ECO:0007669"/>
    <property type="project" value="UniProtKB-UniRule"/>
</dbReference>
<name>A0A074TCI0_9RHOB</name>
<keyword evidence="3 8" id="KW-0813">Transport</keyword>
<organism evidence="10 11">
    <name type="scientific">Thioclava dalianensis</name>
    <dbReference type="NCBI Taxonomy" id="1185766"/>
    <lineage>
        <taxon>Bacteria</taxon>
        <taxon>Pseudomonadati</taxon>
        <taxon>Pseudomonadota</taxon>
        <taxon>Alphaproteobacteria</taxon>
        <taxon>Rhodobacterales</taxon>
        <taxon>Paracoccaceae</taxon>
        <taxon>Thioclava</taxon>
    </lineage>
</organism>
<evidence type="ECO:0000256" key="1">
    <source>
        <dbReference type="ARBA" id="ARBA00004651"/>
    </source>
</evidence>
<keyword evidence="6 9" id="KW-1133">Transmembrane helix</keyword>
<dbReference type="RefSeq" id="WP_038070117.1">
    <property type="nucleotide sequence ID" value="NZ_FOVB01000033.1"/>
</dbReference>
<dbReference type="Pfam" id="PF02632">
    <property type="entry name" value="BioY"/>
    <property type="match status" value="1"/>
</dbReference>
<dbReference type="AlphaFoldDB" id="A0A074TCI0"/>
<evidence type="ECO:0000256" key="7">
    <source>
        <dbReference type="ARBA" id="ARBA00023136"/>
    </source>
</evidence>